<evidence type="ECO:0000256" key="1">
    <source>
        <dbReference type="ARBA" id="ARBA00023125"/>
    </source>
</evidence>
<dbReference type="GO" id="GO:0003700">
    <property type="term" value="F:DNA-binding transcription factor activity"/>
    <property type="evidence" value="ECO:0007669"/>
    <property type="project" value="TreeGrafter"/>
</dbReference>
<dbReference type="Gene3D" id="1.10.260.40">
    <property type="entry name" value="lambda repressor-like DNA-binding domains"/>
    <property type="match status" value="1"/>
</dbReference>
<gene>
    <name evidence="3" type="ORF">METZ01_LOCUS338637</name>
</gene>
<dbReference type="InterPro" id="IPR050807">
    <property type="entry name" value="TransReg_Diox_bact_type"/>
</dbReference>
<dbReference type="InterPro" id="IPR010982">
    <property type="entry name" value="Lambda_DNA-bd_dom_sf"/>
</dbReference>
<reference evidence="3" key="1">
    <citation type="submission" date="2018-05" db="EMBL/GenBank/DDBJ databases">
        <authorList>
            <person name="Lanie J.A."/>
            <person name="Ng W.-L."/>
            <person name="Kazmierczak K.M."/>
            <person name="Andrzejewski T.M."/>
            <person name="Davidsen T.M."/>
            <person name="Wayne K.J."/>
            <person name="Tettelin H."/>
            <person name="Glass J.I."/>
            <person name="Rusch D."/>
            <person name="Podicherti R."/>
            <person name="Tsui H.-C.T."/>
            <person name="Winkler M.E."/>
        </authorList>
    </citation>
    <scope>NUCLEOTIDE SEQUENCE</scope>
</reference>
<dbReference type="EMBL" id="UINC01115044">
    <property type="protein sequence ID" value="SVC85783.1"/>
    <property type="molecule type" value="Genomic_DNA"/>
</dbReference>
<dbReference type="PANTHER" id="PTHR46797">
    <property type="entry name" value="HTH-TYPE TRANSCRIPTIONAL REGULATOR"/>
    <property type="match status" value="1"/>
</dbReference>
<dbReference type="PANTHER" id="PTHR46797:SF1">
    <property type="entry name" value="METHYLPHOSPHONATE SYNTHASE"/>
    <property type="match status" value="1"/>
</dbReference>
<evidence type="ECO:0000313" key="3">
    <source>
        <dbReference type="EMBL" id="SVC85783.1"/>
    </source>
</evidence>
<name>A0A382QJS6_9ZZZZ</name>
<accession>A0A382QJS6</accession>
<sequence length="124" mass="14227">MSLGSNIRSIRRARKLSMAALAEKLGTHASNIQRWETDRVSPRHDTVGRIAEALGVGPADLVETEEERAHSRAAARHWDRELRSADEKNVLRSKIPRERYYRSRSASKNILKEAENREFYVDSL</sequence>
<dbReference type="AlphaFoldDB" id="A0A382QJS6"/>
<protein>
    <recommendedName>
        <fullName evidence="2">HTH cro/C1-type domain-containing protein</fullName>
    </recommendedName>
</protein>
<organism evidence="3">
    <name type="scientific">marine metagenome</name>
    <dbReference type="NCBI Taxonomy" id="408172"/>
    <lineage>
        <taxon>unclassified sequences</taxon>
        <taxon>metagenomes</taxon>
        <taxon>ecological metagenomes</taxon>
    </lineage>
</organism>
<dbReference type="InterPro" id="IPR001387">
    <property type="entry name" value="Cro/C1-type_HTH"/>
</dbReference>
<dbReference type="SMART" id="SM00530">
    <property type="entry name" value="HTH_XRE"/>
    <property type="match status" value="1"/>
</dbReference>
<keyword evidence="1" id="KW-0238">DNA-binding</keyword>
<dbReference type="CDD" id="cd00093">
    <property type="entry name" value="HTH_XRE"/>
    <property type="match status" value="1"/>
</dbReference>
<dbReference type="PROSITE" id="PS50943">
    <property type="entry name" value="HTH_CROC1"/>
    <property type="match status" value="1"/>
</dbReference>
<dbReference type="GO" id="GO:0005829">
    <property type="term" value="C:cytosol"/>
    <property type="evidence" value="ECO:0007669"/>
    <property type="project" value="TreeGrafter"/>
</dbReference>
<dbReference type="SUPFAM" id="SSF47413">
    <property type="entry name" value="lambda repressor-like DNA-binding domains"/>
    <property type="match status" value="1"/>
</dbReference>
<feature type="non-terminal residue" evidence="3">
    <location>
        <position position="124"/>
    </location>
</feature>
<feature type="domain" description="HTH cro/C1-type" evidence="2">
    <location>
        <begin position="7"/>
        <end position="61"/>
    </location>
</feature>
<proteinExistence type="predicted"/>
<dbReference type="Pfam" id="PF01381">
    <property type="entry name" value="HTH_3"/>
    <property type="match status" value="1"/>
</dbReference>
<evidence type="ECO:0000259" key="2">
    <source>
        <dbReference type="PROSITE" id="PS50943"/>
    </source>
</evidence>
<feature type="non-terminal residue" evidence="3">
    <location>
        <position position="1"/>
    </location>
</feature>
<dbReference type="GO" id="GO:0003677">
    <property type="term" value="F:DNA binding"/>
    <property type="evidence" value="ECO:0007669"/>
    <property type="project" value="UniProtKB-KW"/>
</dbReference>